<evidence type="ECO:0000313" key="2">
    <source>
        <dbReference type="EMBL" id="SBS92282.1"/>
    </source>
</evidence>
<keyword evidence="1" id="KW-0812">Transmembrane</keyword>
<feature type="transmembrane region" description="Helical" evidence="1">
    <location>
        <begin position="273"/>
        <end position="292"/>
    </location>
</feature>
<evidence type="ECO:0008006" key="4">
    <source>
        <dbReference type="Google" id="ProtNLM"/>
    </source>
</evidence>
<proteinExistence type="predicted"/>
<dbReference type="EMBL" id="FLQU01001271">
    <property type="protein sequence ID" value="SBS92282.1"/>
    <property type="molecule type" value="Genomic_DNA"/>
</dbReference>
<protein>
    <recommendedName>
        <fullName evidence="4">Pv-fam-d protein</fullName>
    </recommendedName>
</protein>
<evidence type="ECO:0000256" key="1">
    <source>
        <dbReference type="SAM" id="Phobius"/>
    </source>
</evidence>
<name>A0A1A8WH47_PLAOA</name>
<accession>A0A1A8WH47</accession>
<dbReference type="VEuPathDB" id="PlasmoDB:PocGH01_00183900"/>
<keyword evidence="1" id="KW-1133">Transmembrane helix</keyword>
<gene>
    <name evidence="2" type="ORF">POVCU2_0073220</name>
</gene>
<keyword evidence="1" id="KW-0472">Membrane</keyword>
<sequence length="335" mass="39426">MLEKTNNYKPYFNALTIALLTWTSHYSNESTAFNVSVDREFNLCTPFDARKSRVLRGETQFQNLQSSSTLKEKIKELLNEGDDKNFADRLNSLLNEENSGTHFNSLKVNDSVKRINAQNKYSNLKKNSKQSKYVDELEEEEDIDYIDYIDDAEQDDVDMDDLGYGDHADIDFEDEGHYYKRRNAPLKRRNYYTKNVKTPKRDRVYEKELESFNDTYANKKRAYRKKSKLYPFVKFIKKSDAMYETDLVRLMSSEYKNNHKGESKFLKRLQMHFKASTPLMATTLFILIFIVLESPIGIAISSVVYALALIYVLYKLMKCSSLCKNHRRQKRITKF</sequence>
<dbReference type="AlphaFoldDB" id="A0A1A8WH47"/>
<evidence type="ECO:0000313" key="3">
    <source>
        <dbReference type="Proteomes" id="UP000078560"/>
    </source>
</evidence>
<feature type="transmembrane region" description="Helical" evidence="1">
    <location>
        <begin position="298"/>
        <end position="317"/>
    </location>
</feature>
<reference evidence="3" key="1">
    <citation type="submission" date="2016-05" db="EMBL/GenBank/DDBJ databases">
        <authorList>
            <person name="Naeem Raeece"/>
        </authorList>
    </citation>
    <scope>NUCLEOTIDE SEQUENCE [LARGE SCALE GENOMIC DNA]</scope>
</reference>
<organism evidence="2 3">
    <name type="scientific">Plasmodium ovale curtisi</name>
    <dbReference type="NCBI Taxonomy" id="864141"/>
    <lineage>
        <taxon>Eukaryota</taxon>
        <taxon>Sar</taxon>
        <taxon>Alveolata</taxon>
        <taxon>Apicomplexa</taxon>
        <taxon>Aconoidasida</taxon>
        <taxon>Haemosporida</taxon>
        <taxon>Plasmodiidae</taxon>
        <taxon>Plasmodium</taxon>
        <taxon>Plasmodium (Plasmodium)</taxon>
    </lineage>
</organism>
<dbReference type="Proteomes" id="UP000078560">
    <property type="component" value="Unassembled WGS sequence"/>
</dbReference>